<sequence length="97" mass="10318">MTAKYAPSLVCATSAIVLFLLTANAFANSVYAHPAAFEHTEVILAAASCKRAASCEEAVQMWCGGYSRADGDNDGIPCENVCRSLEEVQKIKDQIGC</sequence>
<dbReference type="RefSeq" id="WP_378221235.1">
    <property type="nucleotide sequence ID" value="NZ_JBHRTK010000012.1"/>
</dbReference>
<comment type="caution">
    <text evidence="2">The sequence shown here is derived from an EMBL/GenBank/DDBJ whole genome shotgun (WGS) entry which is preliminary data.</text>
</comment>
<evidence type="ECO:0000313" key="3">
    <source>
        <dbReference type="Proteomes" id="UP001595583"/>
    </source>
</evidence>
<evidence type="ECO:0000256" key="1">
    <source>
        <dbReference type="SAM" id="SignalP"/>
    </source>
</evidence>
<organism evidence="2 3">
    <name type="scientific">Aquamicrobium soli</name>
    <dbReference type="NCBI Taxonomy" id="1811518"/>
    <lineage>
        <taxon>Bacteria</taxon>
        <taxon>Pseudomonadati</taxon>
        <taxon>Pseudomonadota</taxon>
        <taxon>Alphaproteobacteria</taxon>
        <taxon>Hyphomicrobiales</taxon>
        <taxon>Phyllobacteriaceae</taxon>
        <taxon>Aquamicrobium</taxon>
    </lineage>
</organism>
<feature type="chain" id="PRO_5045573185" evidence="1">
    <location>
        <begin position="28"/>
        <end position="97"/>
    </location>
</feature>
<keyword evidence="1" id="KW-0732">Signal</keyword>
<gene>
    <name evidence="2" type="ORF">ACFOHJ_13525</name>
</gene>
<feature type="signal peptide" evidence="1">
    <location>
        <begin position="1"/>
        <end position="27"/>
    </location>
</feature>
<keyword evidence="3" id="KW-1185">Reference proteome</keyword>
<protein>
    <submittedName>
        <fullName evidence="2">Excalibur calcium-binding domain-containing protein</fullName>
    </submittedName>
</protein>
<reference evidence="3" key="1">
    <citation type="journal article" date="2019" name="Int. J. Syst. Evol. Microbiol.">
        <title>The Global Catalogue of Microorganisms (GCM) 10K type strain sequencing project: providing services to taxonomists for standard genome sequencing and annotation.</title>
        <authorList>
            <consortium name="The Broad Institute Genomics Platform"/>
            <consortium name="The Broad Institute Genome Sequencing Center for Infectious Disease"/>
            <person name="Wu L."/>
            <person name="Ma J."/>
        </authorList>
    </citation>
    <scope>NUCLEOTIDE SEQUENCE [LARGE SCALE GENOMIC DNA]</scope>
    <source>
        <strain evidence="3">KCTC 52165</strain>
    </source>
</reference>
<proteinExistence type="predicted"/>
<dbReference type="Proteomes" id="UP001595583">
    <property type="component" value="Unassembled WGS sequence"/>
</dbReference>
<name>A0ABV7KAC1_9HYPH</name>
<accession>A0ABV7KAC1</accession>
<evidence type="ECO:0000313" key="2">
    <source>
        <dbReference type="EMBL" id="MFC3207243.1"/>
    </source>
</evidence>
<dbReference type="EMBL" id="JBHRTK010000012">
    <property type="protein sequence ID" value="MFC3207243.1"/>
    <property type="molecule type" value="Genomic_DNA"/>
</dbReference>